<feature type="chain" id="PRO_5032271706" description="Extrinsic protein in photosystem II" evidence="2">
    <location>
        <begin position="17"/>
        <end position="202"/>
    </location>
</feature>
<proteinExistence type="predicted"/>
<protein>
    <recommendedName>
        <fullName evidence="5">Extrinsic protein in photosystem II</fullName>
    </recommendedName>
</protein>
<dbReference type="Gene3D" id="1.20.120.290">
    <property type="entry name" value="Oxygen-evolving enhancer protein 3 (PsbQ), four-helix up-down bundle"/>
    <property type="match status" value="1"/>
</dbReference>
<dbReference type="SUPFAM" id="SSF101112">
    <property type="entry name" value="Oxygen-evolving enhancer protein 3"/>
    <property type="match status" value="1"/>
</dbReference>
<dbReference type="OrthoDB" id="3566at2759"/>
<keyword evidence="4" id="KW-1185">Reference proteome</keyword>
<evidence type="ECO:0000256" key="2">
    <source>
        <dbReference type="SAM" id="SignalP"/>
    </source>
</evidence>
<name>A0A836CQD7_9STRA</name>
<accession>A0A836CQD7</accession>
<comment type="caution">
    <text evidence="3">The sequence shown here is derived from an EMBL/GenBank/DDBJ whole genome shotgun (WGS) entry which is preliminary data.</text>
</comment>
<dbReference type="Proteomes" id="UP000664859">
    <property type="component" value="Unassembled WGS sequence"/>
</dbReference>
<gene>
    <name evidence="3" type="ORF">JKP88DRAFT_230759</name>
</gene>
<dbReference type="InterPro" id="IPR023222">
    <property type="entry name" value="PsbQ-like_dom_sf"/>
</dbReference>
<keyword evidence="1" id="KW-0793">Thylakoid</keyword>
<reference evidence="3" key="1">
    <citation type="submission" date="2021-02" db="EMBL/GenBank/DDBJ databases">
        <title>First Annotated Genome of the Yellow-green Alga Tribonema minus.</title>
        <authorList>
            <person name="Mahan K.M."/>
        </authorList>
    </citation>
    <scope>NUCLEOTIDE SEQUENCE</scope>
    <source>
        <strain evidence="3">UTEX B ZZ1240</strain>
    </source>
</reference>
<evidence type="ECO:0000256" key="1">
    <source>
        <dbReference type="ARBA" id="ARBA00023078"/>
    </source>
</evidence>
<evidence type="ECO:0000313" key="4">
    <source>
        <dbReference type="Proteomes" id="UP000664859"/>
    </source>
</evidence>
<dbReference type="EMBL" id="JAFCMP010000014">
    <property type="protein sequence ID" value="KAG5191816.1"/>
    <property type="molecule type" value="Genomic_DNA"/>
</dbReference>
<sequence>MFKLAVLLALVASCQAFVMTANNGISRADFAKVAAAGVLGAATPAFALGASPKQDFFGVVGTAPLVGGGGLSSPYAEVETYSPYSPYSATADGTAIFKGPTDEMLKQYIAVVKDCEKRFKQIPGWVNGKQWMEIRAELSRKAYSLRGAMNALASNPNTQSAAKAYYADLEVMMTEARNKDGAKIAAAYDKSVADLGTYLSSL</sequence>
<organism evidence="3 4">
    <name type="scientific">Tribonema minus</name>
    <dbReference type="NCBI Taxonomy" id="303371"/>
    <lineage>
        <taxon>Eukaryota</taxon>
        <taxon>Sar</taxon>
        <taxon>Stramenopiles</taxon>
        <taxon>Ochrophyta</taxon>
        <taxon>PX clade</taxon>
        <taxon>Xanthophyceae</taxon>
        <taxon>Tribonematales</taxon>
        <taxon>Tribonemataceae</taxon>
        <taxon>Tribonema</taxon>
    </lineage>
</organism>
<evidence type="ECO:0000313" key="3">
    <source>
        <dbReference type="EMBL" id="KAG5191816.1"/>
    </source>
</evidence>
<dbReference type="AlphaFoldDB" id="A0A836CQD7"/>
<keyword evidence="2" id="KW-0732">Signal</keyword>
<evidence type="ECO:0008006" key="5">
    <source>
        <dbReference type="Google" id="ProtNLM"/>
    </source>
</evidence>
<feature type="signal peptide" evidence="2">
    <location>
        <begin position="1"/>
        <end position="16"/>
    </location>
</feature>